<evidence type="ECO:0000313" key="2">
    <source>
        <dbReference type="EMBL" id="KAF4965255.1"/>
    </source>
</evidence>
<evidence type="ECO:0000256" key="1">
    <source>
        <dbReference type="SAM" id="SignalP"/>
    </source>
</evidence>
<name>A0A8H4X8I4_9HYPO</name>
<dbReference type="Proteomes" id="UP000622797">
    <property type="component" value="Unassembled WGS sequence"/>
</dbReference>
<dbReference type="EMBL" id="JABEXW010000363">
    <property type="protein sequence ID" value="KAF4965255.1"/>
    <property type="molecule type" value="Genomic_DNA"/>
</dbReference>
<gene>
    <name evidence="2" type="ORF">FSARC_6934</name>
</gene>
<organism evidence="2 3">
    <name type="scientific">Fusarium sarcochroum</name>
    <dbReference type="NCBI Taxonomy" id="1208366"/>
    <lineage>
        <taxon>Eukaryota</taxon>
        <taxon>Fungi</taxon>
        <taxon>Dikarya</taxon>
        <taxon>Ascomycota</taxon>
        <taxon>Pezizomycotina</taxon>
        <taxon>Sordariomycetes</taxon>
        <taxon>Hypocreomycetidae</taxon>
        <taxon>Hypocreales</taxon>
        <taxon>Nectriaceae</taxon>
        <taxon>Fusarium</taxon>
        <taxon>Fusarium lateritium species complex</taxon>
    </lineage>
</organism>
<keyword evidence="1" id="KW-0732">Signal</keyword>
<dbReference type="AlphaFoldDB" id="A0A8H4X8I4"/>
<feature type="signal peptide" evidence="1">
    <location>
        <begin position="1"/>
        <end position="21"/>
    </location>
</feature>
<reference evidence="2" key="2">
    <citation type="submission" date="2020-05" db="EMBL/GenBank/DDBJ databases">
        <authorList>
            <person name="Kim H.-S."/>
            <person name="Proctor R.H."/>
            <person name="Brown D.W."/>
        </authorList>
    </citation>
    <scope>NUCLEOTIDE SEQUENCE</scope>
    <source>
        <strain evidence="2">NRRL 20472</strain>
    </source>
</reference>
<accession>A0A8H4X8I4</accession>
<protein>
    <submittedName>
        <fullName evidence="2">Uncharacterized protein</fullName>
    </submittedName>
</protein>
<reference evidence="2" key="1">
    <citation type="journal article" date="2020" name="BMC Genomics">
        <title>Correction to: Identification and distribution of gene clusters required for synthesis of sphingolipid metabolism inhibitors in diverse species of the filamentous fungus Fusarium.</title>
        <authorList>
            <person name="Kim H.S."/>
            <person name="Lohmar J.M."/>
            <person name="Busman M."/>
            <person name="Brown D.W."/>
            <person name="Naumann T.A."/>
            <person name="Divon H.H."/>
            <person name="Lysoe E."/>
            <person name="Uhlig S."/>
            <person name="Proctor R.H."/>
        </authorList>
    </citation>
    <scope>NUCLEOTIDE SEQUENCE</scope>
    <source>
        <strain evidence="2">NRRL 20472</strain>
    </source>
</reference>
<sequence>MGLFLLSLLVAAVGQISTVASQPPELATRADGLCSAGEVEFTNKTAGNFWVKISSTADGCAAPASMPENECKDSFKNSIDAYSVGSKISGGNSIWTGPDGNCLKFSIHAEPREILKTDIEFHAELNEVDIGEGLYSCDDYMELFDKAKEYCLSIGCDVNNKACDAQTCVTIDGTTNQGVDDKFKGYLDQLRGVIGGSCKRKAYTKYQCTPDGICSNINRVRVQIPSFLGSSTAKDEDTFVANYKVTFSQSETKSSCEIVTALVSAGIGSLPGGSLLGATVLLC</sequence>
<feature type="chain" id="PRO_5034932791" evidence="1">
    <location>
        <begin position="22"/>
        <end position="283"/>
    </location>
</feature>
<proteinExistence type="predicted"/>
<comment type="caution">
    <text evidence="2">The sequence shown here is derived from an EMBL/GenBank/DDBJ whole genome shotgun (WGS) entry which is preliminary data.</text>
</comment>
<dbReference type="OrthoDB" id="4522623at2759"/>
<keyword evidence="3" id="KW-1185">Reference proteome</keyword>
<evidence type="ECO:0000313" key="3">
    <source>
        <dbReference type="Proteomes" id="UP000622797"/>
    </source>
</evidence>